<dbReference type="PANTHER" id="PTHR11240:SF22">
    <property type="entry name" value="RIBONUCLEASE T2"/>
    <property type="match status" value="1"/>
</dbReference>
<keyword evidence="4" id="KW-1185">Reference proteome</keyword>
<dbReference type="SUPFAM" id="SSF55895">
    <property type="entry name" value="Ribonuclease Rh-like"/>
    <property type="match status" value="1"/>
</dbReference>
<dbReference type="AlphaFoldDB" id="A0A4Z2DG04"/>
<dbReference type="GO" id="GO:0003723">
    <property type="term" value="F:RNA binding"/>
    <property type="evidence" value="ECO:0007669"/>
    <property type="project" value="InterPro"/>
</dbReference>
<dbReference type="Gene3D" id="3.90.730.10">
    <property type="entry name" value="Ribonuclease T2-like"/>
    <property type="match status" value="1"/>
</dbReference>
<dbReference type="EMBL" id="SKCS01000153">
    <property type="protein sequence ID" value="TNN15180.1"/>
    <property type="molecule type" value="Genomic_DNA"/>
</dbReference>
<evidence type="ECO:0000313" key="4">
    <source>
        <dbReference type="Proteomes" id="UP000311919"/>
    </source>
</evidence>
<comment type="similarity">
    <text evidence="1 2">Belongs to the RNase T2 family.</text>
</comment>
<dbReference type="GO" id="GO:0006401">
    <property type="term" value="P:RNA catabolic process"/>
    <property type="evidence" value="ECO:0007669"/>
    <property type="project" value="TreeGrafter"/>
</dbReference>
<dbReference type="InterPro" id="IPR018188">
    <property type="entry name" value="RNase_T2_His_AS_1"/>
</dbReference>
<dbReference type="InterPro" id="IPR033130">
    <property type="entry name" value="RNase_T2_His_AS_2"/>
</dbReference>
<dbReference type="InterPro" id="IPR001568">
    <property type="entry name" value="RNase_T2-like"/>
</dbReference>
<dbReference type="OrthoDB" id="435754at2759"/>
<reference evidence="3 4" key="1">
    <citation type="submission" date="2019-03" db="EMBL/GenBank/DDBJ databases">
        <title>An improved genome assembly of the fluke Schistosoma japonicum.</title>
        <authorList>
            <person name="Hu W."/>
            <person name="Luo F."/>
            <person name="Yin M."/>
            <person name="Mo X."/>
            <person name="Sun C."/>
            <person name="Wu Q."/>
            <person name="Zhu B."/>
            <person name="Xiang M."/>
            <person name="Wang J."/>
            <person name="Wang Y."/>
            <person name="Zhang T."/>
            <person name="Xu B."/>
            <person name="Zheng H."/>
            <person name="Feng Z."/>
        </authorList>
    </citation>
    <scope>NUCLEOTIDE SEQUENCE [LARGE SCALE GENOMIC DNA]</scope>
    <source>
        <strain evidence="3">HuSjv2</strain>
        <tissue evidence="3">Worms</tissue>
    </source>
</reference>
<proteinExistence type="inferred from homology"/>
<evidence type="ECO:0000256" key="2">
    <source>
        <dbReference type="RuleBase" id="RU004328"/>
    </source>
</evidence>
<dbReference type="InterPro" id="IPR036430">
    <property type="entry name" value="RNase_T2-like_sf"/>
</dbReference>
<dbReference type="PROSITE" id="PS00531">
    <property type="entry name" value="RNASE_T2_2"/>
    <property type="match status" value="1"/>
</dbReference>
<organism evidence="3 4">
    <name type="scientific">Schistosoma japonicum</name>
    <name type="common">Blood fluke</name>
    <dbReference type="NCBI Taxonomy" id="6182"/>
    <lineage>
        <taxon>Eukaryota</taxon>
        <taxon>Metazoa</taxon>
        <taxon>Spiralia</taxon>
        <taxon>Lophotrochozoa</taxon>
        <taxon>Platyhelminthes</taxon>
        <taxon>Trematoda</taxon>
        <taxon>Digenea</taxon>
        <taxon>Strigeidida</taxon>
        <taxon>Schistosomatoidea</taxon>
        <taxon>Schistosomatidae</taxon>
        <taxon>Schistosoma</taxon>
    </lineage>
</organism>
<dbReference type="Proteomes" id="UP000311919">
    <property type="component" value="Unassembled WGS sequence"/>
</dbReference>
<dbReference type="Pfam" id="PF00445">
    <property type="entry name" value="Ribonuclease_T2"/>
    <property type="match status" value="1"/>
</dbReference>
<gene>
    <name evidence="3" type="ORF">EWB00_001528</name>
</gene>
<protein>
    <submittedName>
        <fullName evidence="3">Ribonuclease Oy isoform 1</fullName>
    </submittedName>
</protein>
<evidence type="ECO:0000256" key="1">
    <source>
        <dbReference type="ARBA" id="ARBA00007469"/>
    </source>
</evidence>
<dbReference type="GO" id="GO:0005576">
    <property type="term" value="C:extracellular region"/>
    <property type="evidence" value="ECO:0007669"/>
    <property type="project" value="TreeGrafter"/>
</dbReference>
<accession>A0A4Z2DG04</accession>
<name>A0A4Z2DG04_SCHJA</name>
<evidence type="ECO:0000313" key="3">
    <source>
        <dbReference type="EMBL" id="TNN15180.1"/>
    </source>
</evidence>
<sequence>MRLKNVLNLFTSTYILFSWCRLHLLLILVARFVLCTHVCGERQWDYLVYSLEWPPTYCFTHTCKLPYNINNFNIHGLWPSIWPSGSPTNCPNHMPFEIDTIKPIYTELQKEWANLDDFDDPKAFWKHEWQKHGVCALSDPIISNELDYFNISLIMKSKVNLLRRLESIKIIPSDSVTLKRDVLLNQLKKLFNVDVLMYCFLIHHKPAKLAEIRLCLNPSMEFISCPSSIHNIDDYHHHHHHYKYESFSSSFSKNILDNFVCQSQLPWINQSTNCLLHSNAPCPDELIFPDFN</sequence>
<dbReference type="GO" id="GO:0033897">
    <property type="term" value="F:ribonuclease T2 activity"/>
    <property type="evidence" value="ECO:0007669"/>
    <property type="project" value="InterPro"/>
</dbReference>
<comment type="caution">
    <text evidence="3">The sequence shown here is derived from an EMBL/GenBank/DDBJ whole genome shotgun (WGS) entry which is preliminary data.</text>
</comment>
<dbReference type="PROSITE" id="PS00530">
    <property type="entry name" value="RNASE_T2_1"/>
    <property type="match status" value="1"/>
</dbReference>
<dbReference type="PANTHER" id="PTHR11240">
    <property type="entry name" value="RIBONUCLEASE T2"/>
    <property type="match status" value="1"/>
</dbReference>